<gene>
    <name evidence="1" type="ORF">GPM918_LOCUS20744</name>
    <name evidence="2" type="ORF">SRO942_LOCUS20741</name>
</gene>
<dbReference type="AlphaFoldDB" id="A0A814S3R6"/>
<dbReference type="Proteomes" id="UP000681722">
    <property type="component" value="Unassembled WGS sequence"/>
</dbReference>
<organism evidence="1 3">
    <name type="scientific">Didymodactylos carnosus</name>
    <dbReference type="NCBI Taxonomy" id="1234261"/>
    <lineage>
        <taxon>Eukaryota</taxon>
        <taxon>Metazoa</taxon>
        <taxon>Spiralia</taxon>
        <taxon>Gnathifera</taxon>
        <taxon>Rotifera</taxon>
        <taxon>Eurotatoria</taxon>
        <taxon>Bdelloidea</taxon>
        <taxon>Philodinida</taxon>
        <taxon>Philodinidae</taxon>
        <taxon>Didymodactylos</taxon>
    </lineage>
</organism>
<reference evidence="1" key="1">
    <citation type="submission" date="2021-02" db="EMBL/GenBank/DDBJ databases">
        <authorList>
            <person name="Nowell W R."/>
        </authorList>
    </citation>
    <scope>NUCLEOTIDE SEQUENCE</scope>
</reference>
<name>A0A814S3R6_9BILA</name>
<dbReference type="EMBL" id="CAJNOQ010006633">
    <property type="protein sequence ID" value="CAF1142179.1"/>
    <property type="molecule type" value="Genomic_DNA"/>
</dbReference>
<feature type="non-terminal residue" evidence="1">
    <location>
        <position position="1"/>
    </location>
</feature>
<dbReference type="Proteomes" id="UP000663829">
    <property type="component" value="Unassembled WGS sequence"/>
</dbReference>
<comment type="caution">
    <text evidence="1">The sequence shown here is derived from an EMBL/GenBank/DDBJ whole genome shotgun (WGS) entry which is preliminary data.</text>
</comment>
<evidence type="ECO:0000313" key="1">
    <source>
        <dbReference type="EMBL" id="CAF1142179.1"/>
    </source>
</evidence>
<accession>A0A814S3R6</accession>
<evidence type="ECO:0000313" key="2">
    <source>
        <dbReference type="EMBL" id="CAF3905862.1"/>
    </source>
</evidence>
<evidence type="ECO:0000313" key="3">
    <source>
        <dbReference type="Proteomes" id="UP000663829"/>
    </source>
</evidence>
<sequence>MEATMKVLQYSEEFEHKSMGFTADGVLENDVSNISLGFQQRAQAKNGKRDRRFDFIVR</sequence>
<keyword evidence="3" id="KW-1185">Reference proteome</keyword>
<protein>
    <submittedName>
        <fullName evidence="1">Uncharacterized protein</fullName>
    </submittedName>
</protein>
<proteinExistence type="predicted"/>
<dbReference type="EMBL" id="CAJOBC010006633">
    <property type="protein sequence ID" value="CAF3905862.1"/>
    <property type="molecule type" value="Genomic_DNA"/>
</dbReference>